<protein>
    <submittedName>
        <fullName evidence="6">Oxidoreductase</fullName>
        <ecNumber evidence="6">1.-.-.-</ecNumber>
    </submittedName>
</protein>
<dbReference type="EC" id="1.-.-.-" evidence="6"/>
<dbReference type="Pfam" id="PF00394">
    <property type="entry name" value="Cu-oxidase"/>
    <property type="match status" value="1"/>
</dbReference>
<keyword evidence="2 6" id="KW-0560">Oxidoreductase</keyword>
<dbReference type="AlphaFoldDB" id="A0A4P2PVI0"/>
<gene>
    <name evidence="6" type="ORF">SOCEGT47_011970</name>
</gene>
<evidence type="ECO:0000259" key="4">
    <source>
        <dbReference type="Pfam" id="PF07731"/>
    </source>
</evidence>
<dbReference type="GO" id="GO:0016491">
    <property type="term" value="F:oxidoreductase activity"/>
    <property type="evidence" value="ECO:0007669"/>
    <property type="project" value="UniProtKB-KW"/>
</dbReference>
<accession>A0A4P2PVI0</accession>
<dbReference type="InterPro" id="IPR033138">
    <property type="entry name" value="Cu_oxidase_CS"/>
</dbReference>
<evidence type="ECO:0000256" key="2">
    <source>
        <dbReference type="ARBA" id="ARBA00023002"/>
    </source>
</evidence>
<dbReference type="OrthoDB" id="9757546at2"/>
<keyword evidence="1" id="KW-0479">Metal-binding</keyword>
<evidence type="ECO:0000313" key="6">
    <source>
        <dbReference type="EMBL" id="AUX20724.1"/>
    </source>
</evidence>
<evidence type="ECO:0000259" key="5">
    <source>
        <dbReference type="Pfam" id="PF07732"/>
    </source>
</evidence>
<dbReference type="PANTHER" id="PTHR11709">
    <property type="entry name" value="MULTI-COPPER OXIDASE"/>
    <property type="match status" value="1"/>
</dbReference>
<dbReference type="PROSITE" id="PS00080">
    <property type="entry name" value="MULTICOPPER_OXIDASE2"/>
    <property type="match status" value="1"/>
</dbReference>
<dbReference type="PROSITE" id="PS51257">
    <property type="entry name" value="PROKAR_LIPOPROTEIN"/>
    <property type="match status" value="1"/>
</dbReference>
<organism evidence="6 7">
    <name type="scientific">Sorangium cellulosum</name>
    <name type="common">Polyangium cellulosum</name>
    <dbReference type="NCBI Taxonomy" id="56"/>
    <lineage>
        <taxon>Bacteria</taxon>
        <taxon>Pseudomonadati</taxon>
        <taxon>Myxococcota</taxon>
        <taxon>Polyangia</taxon>
        <taxon>Polyangiales</taxon>
        <taxon>Polyangiaceae</taxon>
        <taxon>Sorangium</taxon>
    </lineage>
</organism>
<dbReference type="InterPro" id="IPR011707">
    <property type="entry name" value="Cu-oxidase-like_N"/>
</dbReference>
<dbReference type="SUPFAM" id="SSF49503">
    <property type="entry name" value="Cupredoxins"/>
    <property type="match status" value="3"/>
</dbReference>
<name>A0A4P2PVI0_SORCE</name>
<evidence type="ECO:0000256" key="1">
    <source>
        <dbReference type="ARBA" id="ARBA00022723"/>
    </source>
</evidence>
<dbReference type="CDD" id="cd13861">
    <property type="entry name" value="CuRO_1_CumA_like"/>
    <property type="match status" value="1"/>
</dbReference>
<dbReference type="InterPro" id="IPR011706">
    <property type="entry name" value="Cu-oxidase_C"/>
</dbReference>
<evidence type="ECO:0000259" key="3">
    <source>
        <dbReference type="Pfam" id="PF00394"/>
    </source>
</evidence>
<dbReference type="Gene3D" id="2.60.40.420">
    <property type="entry name" value="Cupredoxins - blue copper proteins"/>
    <property type="match status" value="3"/>
</dbReference>
<dbReference type="RefSeq" id="WP_129346093.1">
    <property type="nucleotide sequence ID" value="NZ_CP012670.1"/>
</dbReference>
<feature type="domain" description="Plastocyanin-like" evidence="4">
    <location>
        <begin position="375"/>
        <end position="471"/>
    </location>
</feature>
<dbReference type="Pfam" id="PF07732">
    <property type="entry name" value="Cu-oxidase_3"/>
    <property type="match status" value="1"/>
</dbReference>
<dbReference type="InterPro" id="IPR002355">
    <property type="entry name" value="Cu_oxidase_Cu_BS"/>
</dbReference>
<dbReference type="InterPro" id="IPR045087">
    <property type="entry name" value="Cu-oxidase_fam"/>
</dbReference>
<evidence type="ECO:0000313" key="7">
    <source>
        <dbReference type="Proteomes" id="UP000295781"/>
    </source>
</evidence>
<dbReference type="Proteomes" id="UP000295781">
    <property type="component" value="Chromosome"/>
</dbReference>
<feature type="domain" description="Plastocyanin-like" evidence="3">
    <location>
        <begin position="206"/>
        <end position="295"/>
    </location>
</feature>
<reference evidence="6 7" key="1">
    <citation type="submission" date="2015-09" db="EMBL/GenBank/DDBJ databases">
        <title>Sorangium comparison.</title>
        <authorList>
            <person name="Zaburannyi N."/>
            <person name="Bunk B."/>
            <person name="Overmann J."/>
            <person name="Mueller R."/>
        </authorList>
    </citation>
    <scope>NUCLEOTIDE SEQUENCE [LARGE SCALE GENOMIC DNA]</scope>
    <source>
        <strain evidence="6 7">So ceGT47</strain>
    </source>
</reference>
<dbReference type="CDD" id="cd13881">
    <property type="entry name" value="CuRO_2_McoC_like"/>
    <property type="match status" value="1"/>
</dbReference>
<dbReference type="PROSITE" id="PS00079">
    <property type="entry name" value="MULTICOPPER_OXIDASE1"/>
    <property type="match status" value="1"/>
</dbReference>
<dbReference type="InterPro" id="IPR001117">
    <property type="entry name" value="Cu-oxidase_2nd"/>
</dbReference>
<proteinExistence type="predicted"/>
<sequence>MPGSSRPPLFTSLLLAIAAIGCAEASSERSQPEGWDSAVQLRPARDLDASPGVVEVDLTARVEEVEIVPGTRTPVWTYDGGIPGPLLKARVGDRVIVHFRNDLPAPTTIHWHGVRLLAEMDGAPGHSQAETPPGGSFTYDFVVPDAGLFWYHPHVDSAAQQGNGLYGALLVDDPDEPAELGDELVLVLSDIMVHEDGALGDPRAGGNFGTLFGREGDQLLVNGRLNPVIEARGGLRQRWRIVNAAKSRYYQLALAGHRFTRIGGDGGLMERPVETEMLVLTPGERADVLVTPRGAPGATLPVRWVPYDRGYGTTFQRPEVEVFRIRLADAPEAEDAPVPAVARAIPALDPAAAVRRVDLKLTMEEGEGDLVMGINDVPFWEAEPLMATVGDTEVWTVENTFDFDHPFHLHGFFFQVLGEDGRPARPMEWKDTVNVPVGGAARFVVRYDNRPGMWMFHCHILDHADAGMMGMLHLVR</sequence>
<feature type="domain" description="Plastocyanin-like" evidence="5">
    <location>
        <begin position="63"/>
        <end position="175"/>
    </location>
</feature>
<dbReference type="GO" id="GO:0005507">
    <property type="term" value="F:copper ion binding"/>
    <property type="evidence" value="ECO:0007669"/>
    <property type="project" value="InterPro"/>
</dbReference>
<dbReference type="InterPro" id="IPR008972">
    <property type="entry name" value="Cupredoxin"/>
</dbReference>
<dbReference type="Pfam" id="PF07731">
    <property type="entry name" value="Cu-oxidase_2"/>
    <property type="match status" value="1"/>
</dbReference>
<dbReference type="EMBL" id="CP012670">
    <property type="protein sequence ID" value="AUX20724.1"/>
    <property type="molecule type" value="Genomic_DNA"/>
</dbReference>